<proteinExistence type="predicted"/>
<dbReference type="RefSeq" id="WP_051548927.1">
    <property type="nucleotide sequence ID" value="NZ_FONH01000003.1"/>
</dbReference>
<name>A0A1I2CFN0_9GAMM</name>
<keyword evidence="2" id="KW-0732">Signal</keyword>
<dbReference type="Proteomes" id="UP000199477">
    <property type="component" value="Unassembled WGS sequence"/>
</dbReference>
<feature type="signal peptide" evidence="2">
    <location>
        <begin position="1"/>
        <end position="21"/>
    </location>
</feature>
<reference evidence="4" key="1">
    <citation type="submission" date="2016-10" db="EMBL/GenBank/DDBJ databases">
        <authorList>
            <person name="Varghese N."/>
            <person name="Submissions S."/>
        </authorList>
    </citation>
    <scope>NUCLEOTIDE SEQUENCE [LARGE SCALE GENOMIC DNA]</scope>
    <source>
        <strain evidence="4">UNC178MFTsu3.1</strain>
    </source>
</reference>
<dbReference type="AlphaFoldDB" id="A0A1I2CFN0"/>
<feature type="chain" id="PRO_5011498390" evidence="2">
    <location>
        <begin position="22"/>
        <end position="185"/>
    </location>
</feature>
<feature type="compositionally biased region" description="Pro residues" evidence="1">
    <location>
        <begin position="173"/>
        <end position="185"/>
    </location>
</feature>
<dbReference type="EMBL" id="FONH01000003">
    <property type="protein sequence ID" value="SFE66915.1"/>
    <property type="molecule type" value="Genomic_DNA"/>
</dbReference>
<evidence type="ECO:0000313" key="4">
    <source>
        <dbReference type="Proteomes" id="UP000199477"/>
    </source>
</evidence>
<feature type="compositionally biased region" description="Low complexity" evidence="1">
    <location>
        <begin position="156"/>
        <end position="172"/>
    </location>
</feature>
<protein>
    <submittedName>
        <fullName evidence="3">3-deoxy-D-arabinoheptulosonate-7-phosphate synthase</fullName>
    </submittedName>
</protein>
<feature type="region of interest" description="Disordered" evidence="1">
    <location>
        <begin position="154"/>
        <end position="185"/>
    </location>
</feature>
<evidence type="ECO:0000313" key="3">
    <source>
        <dbReference type="EMBL" id="SFE66915.1"/>
    </source>
</evidence>
<evidence type="ECO:0000256" key="2">
    <source>
        <dbReference type="SAM" id="SignalP"/>
    </source>
</evidence>
<keyword evidence="4" id="KW-1185">Reference proteome</keyword>
<organism evidence="3 4">
    <name type="scientific">Dyella marensis</name>
    <dbReference type="NCBI Taxonomy" id="500610"/>
    <lineage>
        <taxon>Bacteria</taxon>
        <taxon>Pseudomonadati</taxon>
        <taxon>Pseudomonadota</taxon>
        <taxon>Gammaproteobacteria</taxon>
        <taxon>Lysobacterales</taxon>
        <taxon>Rhodanobacteraceae</taxon>
        <taxon>Dyella</taxon>
    </lineage>
</organism>
<evidence type="ECO:0000256" key="1">
    <source>
        <dbReference type="SAM" id="MobiDB-lite"/>
    </source>
</evidence>
<accession>A0A1I2CFN0</accession>
<sequence>MKRFRFLAVLGISLVASQATAASESLSDFPLKTLPVLINVDAAGKITDASPAMHLPPNLERLLRTNLDEMVSGPAHWKGKAISSQCIINVSLKASPRDDGNYDAGFAYLSSQPVPLGRWHWVNLDGRRLMLASDDFPRHTYPHYDGDPRLRGGVVSPYARSAPPMPAMRQAAAPPPPPPAPAKGR</sequence>
<gene>
    <name evidence="3" type="ORF">SAMN02799615_01481</name>
</gene>